<dbReference type="Gene3D" id="1.10.260.40">
    <property type="entry name" value="lambda repressor-like DNA-binding domains"/>
    <property type="match status" value="1"/>
</dbReference>
<dbReference type="AlphaFoldDB" id="A0A348AHE1"/>
<evidence type="ECO:0000256" key="1">
    <source>
        <dbReference type="ARBA" id="ARBA00023125"/>
    </source>
</evidence>
<gene>
    <name evidence="3" type="primary">sinR_2</name>
    <name evidence="3" type="ORF">MAMMFC1_01140</name>
</gene>
<dbReference type="PANTHER" id="PTHR46797:SF1">
    <property type="entry name" value="METHYLPHOSPHONATE SYNTHASE"/>
    <property type="match status" value="1"/>
</dbReference>
<organism evidence="3 4">
    <name type="scientific">Methylomusa anaerophila</name>
    <dbReference type="NCBI Taxonomy" id="1930071"/>
    <lineage>
        <taxon>Bacteria</taxon>
        <taxon>Bacillati</taxon>
        <taxon>Bacillota</taxon>
        <taxon>Negativicutes</taxon>
        <taxon>Selenomonadales</taxon>
        <taxon>Sporomusaceae</taxon>
        <taxon>Methylomusa</taxon>
    </lineage>
</organism>
<evidence type="ECO:0000259" key="2">
    <source>
        <dbReference type="PROSITE" id="PS50943"/>
    </source>
</evidence>
<dbReference type="PROSITE" id="PS50943">
    <property type="entry name" value="HTH_CROC1"/>
    <property type="match status" value="1"/>
</dbReference>
<dbReference type="GO" id="GO:0003700">
    <property type="term" value="F:DNA-binding transcription factor activity"/>
    <property type="evidence" value="ECO:0007669"/>
    <property type="project" value="TreeGrafter"/>
</dbReference>
<protein>
    <submittedName>
        <fullName evidence="3">HTH-type transcriptional regulator SinR</fullName>
    </submittedName>
</protein>
<dbReference type="SUPFAM" id="SSF47413">
    <property type="entry name" value="lambda repressor-like DNA-binding domains"/>
    <property type="match status" value="1"/>
</dbReference>
<feature type="domain" description="HTH cro/C1-type" evidence="2">
    <location>
        <begin position="7"/>
        <end position="61"/>
    </location>
</feature>
<dbReference type="OrthoDB" id="1684348at2"/>
<dbReference type="EMBL" id="AP018449">
    <property type="protein sequence ID" value="BBB90489.1"/>
    <property type="molecule type" value="Genomic_DNA"/>
</dbReference>
<dbReference type="PANTHER" id="PTHR46797">
    <property type="entry name" value="HTH-TYPE TRANSCRIPTIONAL REGULATOR"/>
    <property type="match status" value="1"/>
</dbReference>
<reference evidence="3 4" key="1">
    <citation type="journal article" date="2018" name="Int. J. Syst. Evol. Microbiol.">
        <title>Methylomusa anaerophila gen. nov., sp. nov., an anaerobic methanol-utilizing bacterium isolated from a microbial fuel cell.</title>
        <authorList>
            <person name="Amano N."/>
            <person name="Yamamuro A."/>
            <person name="Miyahara M."/>
            <person name="Kouzuma A."/>
            <person name="Abe T."/>
            <person name="Watanabe K."/>
        </authorList>
    </citation>
    <scope>NUCLEOTIDE SEQUENCE [LARGE SCALE GENOMIC DNA]</scope>
    <source>
        <strain evidence="3 4">MMFC1</strain>
    </source>
</reference>
<evidence type="ECO:0000313" key="4">
    <source>
        <dbReference type="Proteomes" id="UP000276437"/>
    </source>
</evidence>
<sequence>MEIGSRIREVRELKRIKLNELAHLAGISRVYLSDIERNKKMPLIPTLERICAGLGITLADFFTEEKSELAPELCRLLETAKKLTPEQQEYLQKLLEAMGKE</sequence>
<dbReference type="InterPro" id="IPR001387">
    <property type="entry name" value="Cro/C1-type_HTH"/>
</dbReference>
<dbReference type="InterPro" id="IPR050807">
    <property type="entry name" value="TransReg_Diox_bact_type"/>
</dbReference>
<dbReference type="GO" id="GO:0005829">
    <property type="term" value="C:cytosol"/>
    <property type="evidence" value="ECO:0007669"/>
    <property type="project" value="TreeGrafter"/>
</dbReference>
<keyword evidence="1" id="KW-0238">DNA-binding</keyword>
<name>A0A348AHE1_9FIRM</name>
<dbReference type="InterPro" id="IPR010982">
    <property type="entry name" value="Lambda_DNA-bd_dom_sf"/>
</dbReference>
<dbReference type="CDD" id="cd00093">
    <property type="entry name" value="HTH_XRE"/>
    <property type="match status" value="1"/>
</dbReference>
<accession>A0A348AHE1</accession>
<dbReference type="KEGG" id="mana:MAMMFC1_01140"/>
<keyword evidence="4" id="KW-1185">Reference proteome</keyword>
<dbReference type="RefSeq" id="WP_126307237.1">
    <property type="nucleotide sequence ID" value="NZ_AP018449.1"/>
</dbReference>
<dbReference type="Pfam" id="PF01381">
    <property type="entry name" value="HTH_3"/>
    <property type="match status" value="1"/>
</dbReference>
<evidence type="ECO:0000313" key="3">
    <source>
        <dbReference type="EMBL" id="BBB90489.1"/>
    </source>
</evidence>
<proteinExistence type="predicted"/>
<dbReference type="Proteomes" id="UP000276437">
    <property type="component" value="Chromosome"/>
</dbReference>
<dbReference type="SMART" id="SM00530">
    <property type="entry name" value="HTH_XRE"/>
    <property type="match status" value="1"/>
</dbReference>
<dbReference type="GO" id="GO:0003677">
    <property type="term" value="F:DNA binding"/>
    <property type="evidence" value="ECO:0007669"/>
    <property type="project" value="UniProtKB-KW"/>
</dbReference>